<dbReference type="KEGG" id="pcy:PCYB_083950"/>
<dbReference type="AlphaFoldDB" id="K6USM5"/>
<dbReference type="EMBL" id="DF157100">
    <property type="protein sequence ID" value="GAB66234.1"/>
    <property type="molecule type" value="Genomic_DNA"/>
</dbReference>
<name>K6USM5_PLACD</name>
<dbReference type="GeneID" id="14692586"/>
<feature type="chain" id="PRO_5003895198" description="Ribosomal protein L9 domain-containing protein" evidence="1">
    <location>
        <begin position="20"/>
        <end position="197"/>
    </location>
</feature>
<dbReference type="VEuPathDB" id="PlasmoDB:PCYB_083950"/>
<evidence type="ECO:0000256" key="1">
    <source>
        <dbReference type="SAM" id="SignalP"/>
    </source>
</evidence>
<evidence type="ECO:0000313" key="4">
    <source>
        <dbReference type="Proteomes" id="UP000006319"/>
    </source>
</evidence>
<keyword evidence="4" id="KW-1185">Reference proteome</keyword>
<dbReference type="OrthoDB" id="370989at2759"/>
<dbReference type="OMA" id="KMIHITV"/>
<dbReference type="RefSeq" id="XP_004222181.1">
    <property type="nucleotide sequence ID" value="XM_004222133.1"/>
</dbReference>
<sequence>MRVFTTLVLLFCLLRLSITTEAYLSNRAVKVNSALYAVRKKKKKKITKMIHITVSADNEIGTKGEIKKVKLSHAFNYIIPQKLGYRSTIDELVEKEKTENTLKYIDEIKRSFLWTYKKKLDGFNVPFQFAEGQKVLVTQDDILHYLLTRGLIRENDDVYDKIKSKKVKLDDVGSYPMKYTFMNSLHIDLTVHVMKVK</sequence>
<dbReference type="Pfam" id="PF01281">
    <property type="entry name" value="Ribosomal_L9_N"/>
    <property type="match status" value="1"/>
</dbReference>
<dbReference type="InterPro" id="IPR020070">
    <property type="entry name" value="Ribosomal_bL9_N"/>
</dbReference>
<gene>
    <name evidence="3" type="ORF">PCYB_083950</name>
</gene>
<feature type="domain" description="Ribosomal protein L9" evidence="2">
    <location>
        <begin position="60"/>
        <end position="88"/>
    </location>
</feature>
<reference evidence="3 4" key="1">
    <citation type="journal article" date="2012" name="Nat. Genet.">
        <title>Plasmodium cynomolgi genome sequences provide insight into Plasmodium vivax and the monkey malaria clade.</title>
        <authorList>
            <person name="Tachibana S."/>
            <person name="Sullivan S.A."/>
            <person name="Kawai S."/>
            <person name="Nakamura S."/>
            <person name="Kim H.R."/>
            <person name="Goto N."/>
            <person name="Arisue N."/>
            <person name="Palacpac N.M.Q."/>
            <person name="Honma H."/>
            <person name="Yagi M."/>
            <person name="Tougan T."/>
            <person name="Katakai Y."/>
            <person name="Kaneko O."/>
            <person name="Mita T."/>
            <person name="Kita K."/>
            <person name="Yasutomi Y."/>
            <person name="Sutton P.L."/>
            <person name="Shakhbatyan R."/>
            <person name="Horii T."/>
            <person name="Yasunaga T."/>
            <person name="Barnwell J.W."/>
            <person name="Escalante A.A."/>
            <person name="Carlton J.M."/>
            <person name="Tanabe K."/>
        </authorList>
    </citation>
    <scope>NUCLEOTIDE SEQUENCE [LARGE SCALE GENOMIC DNA]</scope>
    <source>
        <strain evidence="3 4">B</strain>
    </source>
</reference>
<feature type="signal peptide" evidence="1">
    <location>
        <begin position="1"/>
        <end position="19"/>
    </location>
</feature>
<dbReference type="eggNOG" id="ENOG502QXHU">
    <property type="taxonomic scope" value="Eukaryota"/>
</dbReference>
<accession>K6USM5</accession>
<dbReference type="PhylomeDB" id="K6USM5"/>
<protein>
    <recommendedName>
        <fullName evidence="2">Ribosomal protein L9 domain-containing protein</fullName>
    </recommendedName>
</protein>
<organism evidence="3 4">
    <name type="scientific">Plasmodium cynomolgi (strain B)</name>
    <dbReference type="NCBI Taxonomy" id="1120755"/>
    <lineage>
        <taxon>Eukaryota</taxon>
        <taxon>Sar</taxon>
        <taxon>Alveolata</taxon>
        <taxon>Apicomplexa</taxon>
        <taxon>Aconoidasida</taxon>
        <taxon>Haemosporida</taxon>
        <taxon>Plasmodiidae</taxon>
        <taxon>Plasmodium</taxon>
        <taxon>Plasmodium (Plasmodium)</taxon>
    </lineage>
</organism>
<proteinExistence type="predicted"/>
<keyword evidence="1" id="KW-0732">Signal</keyword>
<evidence type="ECO:0000313" key="3">
    <source>
        <dbReference type="EMBL" id="GAB66234.1"/>
    </source>
</evidence>
<dbReference type="Proteomes" id="UP000006319">
    <property type="component" value="Chromosome 8"/>
</dbReference>
<evidence type="ECO:0000259" key="2">
    <source>
        <dbReference type="Pfam" id="PF01281"/>
    </source>
</evidence>